<dbReference type="Proteomes" id="UP001302719">
    <property type="component" value="Chromosome"/>
</dbReference>
<gene>
    <name evidence="8" type="ORF">PP769_13330</name>
</gene>
<evidence type="ECO:0000313" key="8">
    <source>
        <dbReference type="EMBL" id="WNM56954.1"/>
    </source>
</evidence>
<dbReference type="Pfam" id="PF00072">
    <property type="entry name" value="Response_reg"/>
    <property type="match status" value="1"/>
</dbReference>
<dbReference type="InterPro" id="IPR011006">
    <property type="entry name" value="CheY-like_superfamily"/>
</dbReference>
<proteinExistence type="predicted"/>
<dbReference type="AlphaFoldDB" id="A0AA96JXS7"/>
<evidence type="ECO:0000313" key="9">
    <source>
        <dbReference type="Proteomes" id="UP001302719"/>
    </source>
</evidence>
<feature type="domain" description="Response regulatory" evidence="7">
    <location>
        <begin position="5"/>
        <end position="119"/>
    </location>
</feature>
<dbReference type="PANTHER" id="PTHR44591:SF3">
    <property type="entry name" value="RESPONSE REGULATORY DOMAIN-CONTAINING PROTEIN"/>
    <property type="match status" value="1"/>
</dbReference>
<evidence type="ECO:0000259" key="7">
    <source>
        <dbReference type="PROSITE" id="PS50110"/>
    </source>
</evidence>
<evidence type="ECO:0000256" key="4">
    <source>
        <dbReference type="ARBA" id="ARBA00023125"/>
    </source>
</evidence>
<dbReference type="InterPro" id="IPR001789">
    <property type="entry name" value="Sig_transdc_resp-reg_receiver"/>
</dbReference>
<reference evidence="8 9" key="1">
    <citation type="submission" date="2023-01" db="EMBL/GenBank/DDBJ databases">
        <title>Cultivation and genomic characterization of new, ubiquitous marine nitrite-oxidizing bacteria from the Nitrospirales.</title>
        <authorList>
            <person name="Mueller A.J."/>
            <person name="Daebeler A."/>
            <person name="Herbold C.W."/>
            <person name="Kirkegaard R.H."/>
            <person name="Daims H."/>
        </authorList>
    </citation>
    <scope>NUCLEOTIDE SEQUENCE [LARGE SCALE GENOMIC DNA]</scope>
    <source>
        <strain evidence="8 9">VA</strain>
    </source>
</reference>
<dbReference type="CDD" id="cd00156">
    <property type="entry name" value="REC"/>
    <property type="match status" value="1"/>
</dbReference>
<keyword evidence="3" id="KW-0805">Transcription regulation</keyword>
<dbReference type="RefSeq" id="WP_312640893.1">
    <property type="nucleotide sequence ID" value="NZ_CP116967.1"/>
</dbReference>
<evidence type="ECO:0000256" key="2">
    <source>
        <dbReference type="ARBA" id="ARBA00023012"/>
    </source>
</evidence>
<dbReference type="InterPro" id="IPR050595">
    <property type="entry name" value="Bact_response_regulator"/>
</dbReference>
<evidence type="ECO:0000256" key="3">
    <source>
        <dbReference type="ARBA" id="ARBA00023015"/>
    </source>
</evidence>
<dbReference type="SUPFAM" id="SSF52172">
    <property type="entry name" value="CheY-like"/>
    <property type="match status" value="1"/>
</dbReference>
<keyword evidence="5" id="KW-0804">Transcription</keyword>
<dbReference type="GO" id="GO:0000160">
    <property type="term" value="P:phosphorelay signal transduction system"/>
    <property type="evidence" value="ECO:0007669"/>
    <property type="project" value="UniProtKB-KW"/>
</dbReference>
<dbReference type="FunFam" id="3.40.50.2300:FF:000001">
    <property type="entry name" value="DNA-binding response regulator PhoB"/>
    <property type="match status" value="1"/>
</dbReference>
<dbReference type="GO" id="GO:0003677">
    <property type="term" value="F:DNA binding"/>
    <property type="evidence" value="ECO:0007669"/>
    <property type="project" value="UniProtKB-KW"/>
</dbReference>
<keyword evidence="9" id="KW-1185">Reference proteome</keyword>
<organism evidence="8 9">
    <name type="scientific">Candidatus Nitrospira allomarina</name>
    <dbReference type="NCBI Taxonomy" id="3020900"/>
    <lineage>
        <taxon>Bacteria</taxon>
        <taxon>Pseudomonadati</taxon>
        <taxon>Nitrospirota</taxon>
        <taxon>Nitrospiria</taxon>
        <taxon>Nitrospirales</taxon>
        <taxon>Nitrospiraceae</taxon>
        <taxon>Nitrospira</taxon>
    </lineage>
</organism>
<protein>
    <submittedName>
        <fullName evidence="8">Response regulator</fullName>
    </submittedName>
</protein>
<accession>A0AA96JXS7</accession>
<dbReference type="KEGG" id="nall:PP769_13330"/>
<dbReference type="Gene3D" id="3.40.50.2300">
    <property type="match status" value="1"/>
</dbReference>
<evidence type="ECO:0000256" key="5">
    <source>
        <dbReference type="ARBA" id="ARBA00023163"/>
    </source>
</evidence>
<evidence type="ECO:0000256" key="6">
    <source>
        <dbReference type="PROSITE-ProRule" id="PRU00169"/>
    </source>
</evidence>
<name>A0AA96JXS7_9BACT</name>
<keyword evidence="2" id="KW-0902">Two-component regulatory system</keyword>
<evidence type="ECO:0000256" key="1">
    <source>
        <dbReference type="ARBA" id="ARBA00022553"/>
    </source>
</evidence>
<dbReference type="PANTHER" id="PTHR44591">
    <property type="entry name" value="STRESS RESPONSE REGULATOR PROTEIN 1"/>
    <property type="match status" value="1"/>
</dbReference>
<sequence length="123" mass="13684">MIRKHILVVDDNVSIRDYLKIRLEYSGHTVDLAENGREGLVMLGQADYDLVLLDYKMPGITGLTVLQHMQERYPSIPVVMLTGHTECHLEAQAIAAGARACLYKPFNWVELEGVLRCSVGAAS</sequence>
<keyword evidence="4" id="KW-0238">DNA-binding</keyword>
<dbReference type="EMBL" id="CP116967">
    <property type="protein sequence ID" value="WNM56954.1"/>
    <property type="molecule type" value="Genomic_DNA"/>
</dbReference>
<feature type="modified residue" description="4-aspartylphosphate" evidence="6">
    <location>
        <position position="54"/>
    </location>
</feature>
<dbReference type="PROSITE" id="PS50110">
    <property type="entry name" value="RESPONSE_REGULATORY"/>
    <property type="match status" value="1"/>
</dbReference>
<keyword evidence="1 6" id="KW-0597">Phosphoprotein</keyword>
<dbReference type="SMART" id="SM00448">
    <property type="entry name" value="REC"/>
    <property type="match status" value="1"/>
</dbReference>